<dbReference type="CDD" id="cd00093">
    <property type="entry name" value="HTH_XRE"/>
    <property type="match status" value="1"/>
</dbReference>
<dbReference type="AlphaFoldDB" id="A0A7T7RFS3"/>
<reference evidence="3 4" key="1">
    <citation type="submission" date="2020-12" db="EMBL/GenBank/DDBJ databases">
        <title>A novel species.</title>
        <authorList>
            <person name="Li K."/>
        </authorList>
    </citation>
    <scope>NUCLEOTIDE SEQUENCE [LARGE SCALE GENOMIC DNA]</scope>
    <source>
        <strain evidence="3 4">ZYC-3</strain>
    </source>
</reference>
<accession>A0A7T7RFS3</accession>
<dbReference type="InterPro" id="IPR050807">
    <property type="entry name" value="TransReg_Diox_bact_type"/>
</dbReference>
<dbReference type="SMART" id="SM00530">
    <property type="entry name" value="HTH_XRE"/>
    <property type="match status" value="1"/>
</dbReference>
<keyword evidence="4" id="KW-1185">Reference proteome</keyword>
<gene>
    <name evidence="3" type="ORF">JEQ17_39940</name>
</gene>
<sequence length="79" mass="8350">MEPQRNQDPARVRRKRIEAGLTQIALAAQAGLSTAHMSCIERGERGASPKVLDRLATALDCEIADLMPPLAVPVSGSAA</sequence>
<dbReference type="PANTHER" id="PTHR46797:SF1">
    <property type="entry name" value="METHYLPHOSPHONATE SYNTHASE"/>
    <property type="match status" value="1"/>
</dbReference>
<dbReference type="InterPro" id="IPR001387">
    <property type="entry name" value="Cro/C1-type_HTH"/>
</dbReference>
<proteinExistence type="predicted"/>
<dbReference type="PANTHER" id="PTHR46797">
    <property type="entry name" value="HTH-TYPE TRANSCRIPTIONAL REGULATOR"/>
    <property type="match status" value="1"/>
</dbReference>
<dbReference type="GO" id="GO:0005829">
    <property type="term" value="C:cytosol"/>
    <property type="evidence" value="ECO:0007669"/>
    <property type="project" value="TreeGrafter"/>
</dbReference>
<dbReference type="SUPFAM" id="SSF47413">
    <property type="entry name" value="lambda repressor-like DNA-binding domains"/>
    <property type="match status" value="1"/>
</dbReference>
<keyword evidence="1" id="KW-0238">DNA-binding</keyword>
<dbReference type="PROSITE" id="PS50943">
    <property type="entry name" value="HTH_CROC1"/>
    <property type="match status" value="1"/>
</dbReference>
<evidence type="ECO:0000256" key="1">
    <source>
        <dbReference type="ARBA" id="ARBA00023125"/>
    </source>
</evidence>
<dbReference type="RefSeq" id="WP_200399782.1">
    <property type="nucleotide sequence ID" value="NZ_CP066831.1"/>
</dbReference>
<evidence type="ECO:0000313" key="3">
    <source>
        <dbReference type="EMBL" id="QQM44971.1"/>
    </source>
</evidence>
<evidence type="ECO:0000259" key="2">
    <source>
        <dbReference type="PROSITE" id="PS50943"/>
    </source>
</evidence>
<dbReference type="InterPro" id="IPR010982">
    <property type="entry name" value="Lambda_DNA-bd_dom_sf"/>
</dbReference>
<dbReference type="KEGG" id="slf:JEQ17_39940"/>
<dbReference type="Pfam" id="PF01381">
    <property type="entry name" value="HTH_3"/>
    <property type="match status" value="1"/>
</dbReference>
<evidence type="ECO:0000313" key="4">
    <source>
        <dbReference type="Proteomes" id="UP000595636"/>
    </source>
</evidence>
<protein>
    <submittedName>
        <fullName evidence="3">Helix-turn-helix transcriptional regulator</fullName>
    </submittedName>
</protein>
<dbReference type="GO" id="GO:0003700">
    <property type="term" value="F:DNA-binding transcription factor activity"/>
    <property type="evidence" value="ECO:0007669"/>
    <property type="project" value="TreeGrafter"/>
</dbReference>
<name>A0A7T7RFS3_9ACTN</name>
<dbReference type="EMBL" id="CP066831">
    <property type="protein sequence ID" value="QQM44971.1"/>
    <property type="molecule type" value="Genomic_DNA"/>
</dbReference>
<organism evidence="3 4">
    <name type="scientific">Streptomyces liliifuscus</name>
    <dbReference type="NCBI Taxonomy" id="2797636"/>
    <lineage>
        <taxon>Bacteria</taxon>
        <taxon>Bacillati</taxon>
        <taxon>Actinomycetota</taxon>
        <taxon>Actinomycetes</taxon>
        <taxon>Kitasatosporales</taxon>
        <taxon>Streptomycetaceae</taxon>
        <taxon>Streptomyces</taxon>
    </lineage>
</organism>
<feature type="domain" description="HTH cro/C1-type" evidence="2">
    <location>
        <begin position="12"/>
        <end position="66"/>
    </location>
</feature>
<dbReference type="GO" id="GO:0003677">
    <property type="term" value="F:DNA binding"/>
    <property type="evidence" value="ECO:0007669"/>
    <property type="project" value="UniProtKB-KW"/>
</dbReference>
<dbReference type="Proteomes" id="UP000595636">
    <property type="component" value="Chromosome"/>
</dbReference>
<dbReference type="Gene3D" id="1.10.260.40">
    <property type="entry name" value="lambda repressor-like DNA-binding domains"/>
    <property type="match status" value="1"/>
</dbReference>